<dbReference type="OrthoDB" id="2158070at2759"/>
<accession>A0A1Y1Y2U4</accession>
<reference evidence="1 2" key="1">
    <citation type="submission" date="2016-08" db="EMBL/GenBank/DDBJ databases">
        <title>A Parts List for Fungal Cellulosomes Revealed by Comparative Genomics.</title>
        <authorList>
            <consortium name="DOE Joint Genome Institute"/>
            <person name="Haitjema C.H."/>
            <person name="Gilmore S.P."/>
            <person name="Henske J.K."/>
            <person name="Solomon K.V."/>
            <person name="De Groot R."/>
            <person name="Kuo A."/>
            <person name="Mondo S.J."/>
            <person name="Salamov A.A."/>
            <person name="Labutti K."/>
            <person name="Zhao Z."/>
            <person name="Chiniquy J."/>
            <person name="Barry K."/>
            <person name="Brewer H.M."/>
            <person name="Purvine S.O."/>
            <person name="Wright A.T."/>
            <person name="Boxma B."/>
            <person name="Van Alen T."/>
            <person name="Hackstein J.H."/>
            <person name="Baker S.E."/>
            <person name="Grigoriev I.V."/>
            <person name="O'Malley M.A."/>
        </authorList>
    </citation>
    <scope>NUCLEOTIDE SEQUENCE [LARGE SCALE GENOMIC DNA]</scope>
    <source>
        <strain evidence="1 2">G1</strain>
    </source>
</reference>
<comment type="caution">
    <text evidence="1">The sequence shown here is derived from an EMBL/GenBank/DDBJ whole genome shotgun (WGS) entry which is preliminary data.</text>
</comment>
<proteinExistence type="predicted"/>
<evidence type="ECO:0000313" key="1">
    <source>
        <dbReference type="EMBL" id="ORX92036.1"/>
    </source>
</evidence>
<evidence type="ECO:0000313" key="2">
    <source>
        <dbReference type="Proteomes" id="UP000193920"/>
    </source>
</evidence>
<name>A0A1Y1Y2U4_9FUNG</name>
<dbReference type="Proteomes" id="UP000193920">
    <property type="component" value="Unassembled WGS sequence"/>
</dbReference>
<dbReference type="AlphaFoldDB" id="A0A1Y1Y2U4"/>
<keyword evidence="2" id="KW-1185">Reference proteome</keyword>
<sequence length="509" mass="59592">MMLNKYLFKICIIALYFYIKAYSKEIIIRNKSENFNNIIEVINSNQIDDKLIVRLVDSYYDMSVLNYNIEFSIITDVIIIGNENITTLDYGYDRRGQIRFNYSSNKFETVRLENLRFQHYSTNHEFIQGAQIIYIFSTTNKFRFDMENCIFSDNLYRLIQYDIISTSQSQSYIQSSISNCTFKNNQERLFRIAHNENKINEANDDYNKLIIKMNNCTFINNKSLFYPESSSLYFENCYFNNIEKDSDANTQIVLYYSTKLSKLLSFKNCFFENIKIQSKIPLIDCKGLILEIENTKFSNCYSNYGYLFYIYNQNQNEYIKINNSTFTNTSSIFHGDFLSIISGLFGEESRYILDDITLFNIKTNSKALLYFIYNDIYINNLKANNIYCLGESGTTSFILFDSGEDKKELTIKNMNAYDFVLNGPFLKVEGDLSEVKLDYVNINDMKSYGSIIKINSRKSNTVISNMTFYNNVNNNKFDCGNIYFGNQFNISISNSKFSNNYSKSNGGMY</sequence>
<protein>
    <recommendedName>
        <fullName evidence="3">Right handed beta helix domain-containing protein</fullName>
    </recommendedName>
</protein>
<gene>
    <name evidence="1" type="ORF">LY90DRAFT_274666</name>
</gene>
<organism evidence="1 2">
    <name type="scientific">Neocallimastix californiae</name>
    <dbReference type="NCBI Taxonomy" id="1754190"/>
    <lineage>
        <taxon>Eukaryota</taxon>
        <taxon>Fungi</taxon>
        <taxon>Fungi incertae sedis</taxon>
        <taxon>Chytridiomycota</taxon>
        <taxon>Chytridiomycota incertae sedis</taxon>
        <taxon>Neocallimastigomycetes</taxon>
        <taxon>Neocallimastigales</taxon>
        <taxon>Neocallimastigaceae</taxon>
        <taxon>Neocallimastix</taxon>
    </lineage>
</organism>
<dbReference type="EMBL" id="MCOG01000832">
    <property type="protein sequence ID" value="ORX92036.1"/>
    <property type="molecule type" value="Genomic_DNA"/>
</dbReference>
<evidence type="ECO:0008006" key="3">
    <source>
        <dbReference type="Google" id="ProtNLM"/>
    </source>
</evidence>